<feature type="transmembrane region" description="Helical" evidence="6">
    <location>
        <begin position="264"/>
        <end position="281"/>
    </location>
</feature>
<dbReference type="InterPro" id="IPR046342">
    <property type="entry name" value="CBS_dom_sf"/>
</dbReference>
<dbReference type="InterPro" id="IPR038770">
    <property type="entry name" value="Na+/solute_symporter_sf"/>
</dbReference>
<keyword evidence="2 6" id="KW-0812">Transmembrane</keyword>
<comment type="caution">
    <text evidence="8">The sequence shown here is derived from an EMBL/GenBank/DDBJ whole genome shotgun (WGS) entry which is preliminary data.</text>
</comment>
<keyword evidence="9" id="KW-1185">Reference proteome</keyword>
<dbReference type="Pfam" id="PF00571">
    <property type="entry name" value="CBS"/>
    <property type="match status" value="1"/>
</dbReference>
<accession>A0A5C5Y1U4</accession>
<gene>
    <name evidence="8" type="ORF">Pan14r_20280</name>
</gene>
<evidence type="ECO:0000259" key="7">
    <source>
        <dbReference type="PROSITE" id="PS51371"/>
    </source>
</evidence>
<keyword evidence="4 6" id="KW-0472">Membrane</keyword>
<dbReference type="PANTHER" id="PTHR43021:SF2">
    <property type="entry name" value="CATION_H+ EXCHANGER DOMAIN-CONTAINING PROTEIN"/>
    <property type="match status" value="1"/>
</dbReference>
<dbReference type="EMBL" id="SJPL01000001">
    <property type="protein sequence ID" value="TWT69736.1"/>
    <property type="molecule type" value="Genomic_DNA"/>
</dbReference>
<dbReference type="PROSITE" id="PS51371">
    <property type="entry name" value="CBS"/>
    <property type="match status" value="1"/>
</dbReference>
<proteinExistence type="predicted"/>
<evidence type="ECO:0000256" key="3">
    <source>
        <dbReference type="ARBA" id="ARBA00022989"/>
    </source>
</evidence>
<feature type="transmembrane region" description="Helical" evidence="6">
    <location>
        <begin position="146"/>
        <end position="169"/>
    </location>
</feature>
<dbReference type="GO" id="GO:1902600">
    <property type="term" value="P:proton transmembrane transport"/>
    <property type="evidence" value="ECO:0007669"/>
    <property type="project" value="InterPro"/>
</dbReference>
<evidence type="ECO:0000256" key="5">
    <source>
        <dbReference type="PROSITE-ProRule" id="PRU00703"/>
    </source>
</evidence>
<dbReference type="GO" id="GO:0016020">
    <property type="term" value="C:membrane"/>
    <property type="evidence" value="ECO:0007669"/>
    <property type="project" value="UniProtKB-SubCell"/>
</dbReference>
<feature type="transmembrane region" description="Helical" evidence="6">
    <location>
        <begin position="189"/>
        <end position="207"/>
    </location>
</feature>
<sequence length="568" mass="60781">MHIATTIGMLLAASLLAGLVGEWLRLPKVTAYLIAGLLLGPSVFDLVPHDHHEFLEPLTKLAMALVLFHLGTQFPMEQMRRLAAKAIPLSLGEIFLTVVLVTAGLILLGVSGSKALLLGTLAVATAPATTMLVLRETGAAGPVTTMTGTLVTLNNIAAVVLFELVWLGIQLAGGDSDVQPAEVLATLGIDLFGSAFLGFLGGLVVSYSCELLSPGRWLVLLIGVCGLLLGISESLDLPYMLTFLVLGVVVVNSSGAAEKIIGQFDSIGGLLTVVFFSVHGSEMNLQLLWQVGTVGAAYVVLRCVGKVLGVYFTAPYASVSREVQVWLGPALLAQAGAAISLATTAKTRDPEMGGDVQAIILGTVIFFEIIGPLLTRRSVLQSGEMPIANSIHHTFGTPMSALRNVWTRLSGSAGLTGREPQTDRMNVEQVMRRSVDGIAESADFNEVLHFVENSHDNTFPVLDDRRAVVGLIRFDLLNQACFDPHEDHLLLASDLATPPEVLLRPSQPVRDAVELFRQTTDDCVPVVSDDSPHVLIGTLRRGDLTNLLIRDRNQKNRQQSKSDQNGDN</sequence>
<evidence type="ECO:0000256" key="4">
    <source>
        <dbReference type="ARBA" id="ARBA00023136"/>
    </source>
</evidence>
<evidence type="ECO:0000256" key="2">
    <source>
        <dbReference type="ARBA" id="ARBA00022692"/>
    </source>
</evidence>
<evidence type="ECO:0000256" key="1">
    <source>
        <dbReference type="ARBA" id="ARBA00004141"/>
    </source>
</evidence>
<feature type="transmembrane region" description="Helical" evidence="6">
    <location>
        <begin position="6"/>
        <end position="24"/>
    </location>
</feature>
<dbReference type="PANTHER" id="PTHR43021">
    <property type="entry name" value="NA(+)/H(+) ANTIPORTER-RELATED"/>
    <property type="match status" value="1"/>
</dbReference>
<feature type="transmembrane region" description="Helical" evidence="6">
    <location>
        <begin position="86"/>
        <end position="109"/>
    </location>
</feature>
<feature type="domain" description="CBS" evidence="7">
    <location>
        <begin position="496"/>
        <end position="555"/>
    </location>
</feature>
<feature type="transmembrane region" description="Helical" evidence="6">
    <location>
        <begin position="325"/>
        <end position="344"/>
    </location>
</feature>
<feature type="transmembrane region" description="Helical" evidence="6">
    <location>
        <begin position="287"/>
        <end position="313"/>
    </location>
</feature>
<feature type="transmembrane region" description="Helical" evidence="6">
    <location>
        <begin position="115"/>
        <end position="134"/>
    </location>
</feature>
<dbReference type="InterPro" id="IPR006153">
    <property type="entry name" value="Cation/H_exchanger_TM"/>
</dbReference>
<dbReference type="SMART" id="SM00116">
    <property type="entry name" value="CBS"/>
    <property type="match status" value="1"/>
</dbReference>
<dbReference type="AlphaFoldDB" id="A0A5C5Y1U4"/>
<protein>
    <submittedName>
        <fullName evidence="8">Potassium/proton antiporter</fullName>
    </submittedName>
</protein>
<organism evidence="8 9">
    <name type="scientific">Crateriforma conspicua</name>
    <dbReference type="NCBI Taxonomy" id="2527996"/>
    <lineage>
        <taxon>Bacteria</taxon>
        <taxon>Pseudomonadati</taxon>
        <taxon>Planctomycetota</taxon>
        <taxon>Planctomycetia</taxon>
        <taxon>Planctomycetales</taxon>
        <taxon>Planctomycetaceae</taxon>
        <taxon>Crateriforma</taxon>
    </lineage>
</organism>
<dbReference type="GO" id="GO:0015297">
    <property type="term" value="F:antiporter activity"/>
    <property type="evidence" value="ECO:0007669"/>
    <property type="project" value="InterPro"/>
</dbReference>
<evidence type="ECO:0000313" key="9">
    <source>
        <dbReference type="Proteomes" id="UP000317238"/>
    </source>
</evidence>
<evidence type="ECO:0000313" key="8">
    <source>
        <dbReference type="EMBL" id="TWT69736.1"/>
    </source>
</evidence>
<dbReference type="SUPFAM" id="SSF54631">
    <property type="entry name" value="CBS-domain pair"/>
    <property type="match status" value="1"/>
</dbReference>
<dbReference type="Gene3D" id="1.20.1530.20">
    <property type="match status" value="1"/>
</dbReference>
<name>A0A5C5Y1U4_9PLAN</name>
<reference evidence="8 9" key="1">
    <citation type="submission" date="2019-02" db="EMBL/GenBank/DDBJ databases">
        <title>Deep-cultivation of Planctomycetes and their phenomic and genomic characterization uncovers novel biology.</title>
        <authorList>
            <person name="Wiegand S."/>
            <person name="Jogler M."/>
            <person name="Boedeker C."/>
            <person name="Pinto D."/>
            <person name="Vollmers J."/>
            <person name="Rivas-Marin E."/>
            <person name="Kohn T."/>
            <person name="Peeters S.H."/>
            <person name="Heuer A."/>
            <person name="Rast P."/>
            <person name="Oberbeckmann S."/>
            <person name="Bunk B."/>
            <person name="Jeske O."/>
            <person name="Meyerdierks A."/>
            <person name="Storesund J.E."/>
            <person name="Kallscheuer N."/>
            <person name="Luecker S."/>
            <person name="Lage O.M."/>
            <person name="Pohl T."/>
            <person name="Merkel B.J."/>
            <person name="Hornburger P."/>
            <person name="Mueller R.-W."/>
            <person name="Bruemmer F."/>
            <person name="Labrenz M."/>
            <person name="Spormann A.M."/>
            <person name="Op Den Camp H."/>
            <person name="Overmann J."/>
            <person name="Amann R."/>
            <person name="Jetten M.S.M."/>
            <person name="Mascher T."/>
            <person name="Medema M.H."/>
            <person name="Devos D.P."/>
            <person name="Kaster A.-K."/>
            <person name="Ovreas L."/>
            <person name="Rohde M."/>
            <person name="Galperin M.Y."/>
            <person name="Jogler C."/>
        </authorList>
    </citation>
    <scope>NUCLEOTIDE SEQUENCE [LARGE SCALE GENOMIC DNA]</scope>
    <source>
        <strain evidence="8 9">Pan14r</strain>
    </source>
</reference>
<dbReference type="Proteomes" id="UP000317238">
    <property type="component" value="Unassembled WGS sequence"/>
</dbReference>
<feature type="transmembrane region" description="Helical" evidence="6">
    <location>
        <begin position="214"/>
        <end position="231"/>
    </location>
</feature>
<keyword evidence="5" id="KW-0129">CBS domain</keyword>
<dbReference type="Gene3D" id="3.10.580.10">
    <property type="entry name" value="CBS-domain"/>
    <property type="match status" value="1"/>
</dbReference>
<evidence type="ECO:0000256" key="6">
    <source>
        <dbReference type="SAM" id="Phobius"/>
    </source>
</evidence>
<feature type="transmembrane region" description="Helical" evidence="6">
    <location>
        <begin position="356"/>
        <end position="375"/>
    </location>
</feature>
<dbReference type="InterPro" id="IPR000644">
    <property type="entry name" value="CBS_dom"/>
</dbReference>
<comment type="subcellular location">
    <subcellularLocation>
        <location evidence="1">Membrane</location>
        <topology evidence="1">Multi-pass membrane protein</topology>
    </subcellularLocation>
</comment>
<dbReference type="Pfam" id="PF00999">
    <property type="entry name" value="Na_H_Exchanger"/>
    <property type="match status" value="1"/>
</dbReference>
<keyword evidence="3 6" id="KW-1133">Transmembrane helix</keyword>